<evidence type="ECO:0000256" key="9">
    <source>
        <dbReference type="PIRSR" id="PIRSR005096-1"/>
    </source>
</evidence>
<dbReference type="PANTHER" id="PTHR10091">
    <property type="entry name" value="ALDOSE-1-EPIMERASE"/>
    <property type="match status" value="1"/>
</dbReference>
<keyword evidence="7 8" id="KW-0119">Carbohydrate metabolism</keyword>
<gene>
    <name evidence="12" type="primary">mro</name>
    <name evidence="13" type="ORF">BEI59_36950</name>
    <name evidence="12" type="ORF">BEI61_05452</name>
    <name evidence="14" type="ORF">BEI63_24745</name>
</gene>
<evidence type="ECO:0000256" key="2">
    <source>
        <dbReference type="ARBA" id="ARBA00005028"/>
    </source>
</evidence>
<evidence type="ECO:0000256" key="5">
    <source>
        <dbReference type="ARBA" id="ARBA00014165"/>
    </source>
</evidence>
<organism evidence="12 15">
    <name type="scientific">Eisenbergiella tayi</name>
    <dbReference type="NCBI Taxonomy" id="1432052"/>
    <lineage>
        <taxon>Bacteria</taxon>
        <taxon>Bacillati</taxon>
        <taxon>Bacillota</taxon>
        <taxon>Clostridia</taxon>
        <taxon>Lachnospirales</taxon>
        <taxon>Lachnospiraceae</taxon>
        <taxon>Eisenbergiella</taxon>
    </lineage>
</organism>
<dbReference type="InterPro" id="IPR014718">
    <property type="entry name" value="GH-type_carb-bd"/>
</dbReference>
<evidence type="ECO:0000313" key="14">
    <source>
        <dbReference type="EMBL" id="ODR48791.1"/>
    </source>
</evidence>
<dbReference type="InterPro" id="IPR015443">
    <property type="entry name" value="Aldose_1-epimerase"/>
</dbReference>
<dbReference type="Pfam" id="PF01263">
    <property type="entry name" value="Aldose_epim"/>
    <property type="match status" value="1"/>
</dbReference>
<reference evidence="13 16" key="3">
    <citation type="submission" date="2016-08" db="EMBL/GenBank/DDBJ databases">
        <authorList>
            <person name="Seilhamer J.J."/>
        </authorList>
    </citation>
    <scope>NUCLEOTIDE SEQUENCE [LARGE SCALE GENOMIC DNA]</scope>
    <source>
        <strain evidence="13 16">NML150140-1</strain>
    </source>
</reference>
<evidence type="ECO:0000256" key="8">
    <source>
        <dbReference type="PIRNR" id="PIRNR005096"/>
    </source>
</evidence>
<evidence type="ECO:0000256" key="7">
    <source>
        <dbReference type="ARBA" id="ARBA00023277"/>
    </source>
</evidence>
<evidence type="ECO:0000256" key="10">
    <source>
        <dbReference type="PIRSR" id="PIRSR005096-2"/>
    </source>
</evidence>
<dbReference type="EMBL" id="MCGH01000004">
    <property type="protein sequence ID" value="ODM02291.1"/>
    <property type="molecule type" value="Genomic_DNA"/>
</dbReference>
<comment type="catalytic activity">
    <reaction evidence="1 8">
        <text>alpha-D-glucose = beta-D-glucose</text>
        <dbReference type="Rhea" id="RHEA:10264"/>
        <dbReference type="ChEBI" id="CHEBI:15903"/>
        <dbReference type="ChEBI" id="CHEBI:17925"/>
        <dbReference type="EC" id="5.1.3.3"/>
    </reaction>
</comment>
<dbReference type="Proteomes" id="UP000094067">
    <property type="component" value="Unassembled WGS sequence"/>
</dbReference>
<evidence type="ECO:0000256" key="6">
    <source>
        <dbReference type="ARBA" id="ARBA00023235"/>
    </source>
</evidence>
<dbReference type="RefSeq" id="WP_069155075.1">
    <property type="nucleotide sequence ID" value="NZ_DAWDRA010000011.1"/>
</dbReference>
<feature type="active site" description="Proton acceptor" evidence="9">
    <location>
        <position position="313"/>
    </location>
</feature>
<feature type="binding site" evidence="11">
    <location>
        <begin position="177"/>
        <end position="179"/>
    </location>
    <ligand>
        <name>beta-D-galactose</name>
        <dbReference type="ChEBI" id="CHEBI:27667"/>
    </ligand>
</feature>
<dbReference type="EC" id="5.1.3.3" evidence="4 8"/>
<evidence type="ECO:0000313" key="16">
    <source>
        <dbReference type="Proteomes" id="UP000094271"/>
    </source>
</evidence>
<evidence type="ECO:0000313" key="17">
    <source>
        <dbReference type="Proteomes" id="UP000094869"/>
    </source>
</evidence>
<keyword evidence="17" id="KW-1185">Reference proteome</keyword>
<sequence>MGVQKELFGTDKEGKEVYLYTLSNSRGMKAKVMNYGAILVDLIVPDKEGKTADVVLGYDKLSEYFVNGCFFGAVIGPNANRIANARFILDGVEYHLDPNDGMNNLHSHKELGVHKRIWETQEIENGVVFSVDMPDADLGFPGNKTLKVTYSVNEENELKLEYSGISDKNTIINMTNHSYFNLDGHDAGDISEHQVTIHAKYFTEILPGAIPTGKLVPVEGTPMDFNTPKKIGEEIDKEWDQLEMVGGYDHNWCLDNYDGKVRLVASVTNPSGSRTMKVFTDLPGVQFYTSNGMAEQTGKGGANYGSRTAYCLETQFYPDTANEPDFPSAVFGPDKDYHSVTIFRFE</sequence>
<evidence type="ECO:0000313" key="13">
    <source>
        <dbReference type="EMBL" id="ODR31087.1"/>
    </source>
</evidence>
<proteinExistence type="inferred from homology"/>
<keyword evidence="6 8" id="KW-0413">Isomerase</keyword>
<dbReference type="InterPro" id="IPR018052">
    <property type="entry name" value="Ald1_epimerase_CS"/>
</dbReference>
<dbReference type="GO" id="GO:0004034">
    <property type="term" value="F:aldose 1-epimerase activity"/>
    <property type="evidence" value="ECO:0007669"/>
    <property type="project" value="UniProtKB-EC"/>
</dbReference>
<comment type="similarity">
    <text evidence="3 8">Belongs to the aldose epimerase family.</text>
</comment>
<evidence type="ECO:0000313" key="12">
    <source>
        <dbReference type="EMBL" id="ODM02291.1"/>
    </source>
</evidence>
<dbReference type="PIRSF" id="PIRSF005096">
    <property type="entry name" value="GALM"/>
    <property type="match status" value="1"/>
</dbReference>
<accession>A0A1E3A1K5</accession>
<dbReference type="CDD" id="cd09019">
    <property type="entry name" value="galactose_mutarotase_like"/>
    <property type="match status" value="1"/>
</dbReference>
<evidence type="ECO:0000313" key="15">
    <source>
        <dbReference type="Proteomes" id="UP000094067"/>
    </source>
</evidence>
<dbReference type="PROSITE" id="PS00545">
    <property type="entry name" value="ALDOSE_1_EPIMERASE"/>
    <property type="match status" value="1"/>
</dbReference>
<comment type="pathway">
    <text evidence="2 8">Carbohydrate metabolism; hexose metabolism.</text>
</comment>
<dbReference type="InterPro" id="IPR047215">
    <property type="entry name" value="Galactose_mutarotase-like"/>
</dbReference>
<dbReference type="InterPro" id="IPR011013">
    <property type="entry name" value="Gal_mutarotase_sf_dom"/>
</dbReference>
<dbReference type="EMBL" id="MEHD01000041">
    <property type="protein sequence ID" value="ODR48791.1"/>
    <property type="molecule type" value="Genomic_DNA"/>
</dbReference>
<dbReference type="SUPFAM" id="SSF74650">
    <property type="entry name" value="Galactose mutarotase-like"/>
    <property type="match status" value="1"/>
</dbReference>
<feature type="binding site" evidence="11">
    <location>
        <begin position="80"/>
        <end position="81"/>
    </location>
    <ligand>
        <name>beta-D-galactose</name>
        <dbReference type="ChEBI" id="CHEBI:27667"/>
    </ligand>
</feature>
<dbReference type="Proteomes" id="UP000094271">
    <property type="component" value="Unassembled WGS sequence"/>
</dbReference>
<dbReference type="GO" id="GO:0006006">
    <property type="term" value="P:glucose metabolic process"/>
    <property type="evidence" value="ECO:0007669"/>
    <property type="project" value="TreeGrafter"/>
</dbReference>
<dbReference type="InterPro" id="IPR008183">
    <property type="entry name" value="Aldose_1/G6P_1-epimerase"/>
</dbReference>
<evidence type="ECO:0000256" key="11">
    <source>
        <dbReference type="PIRSR" id="PIRSR005096-3"/>
    </source>
</evidence>
<dbReference type="Proteomes" id="UP000094869">
    <property type="component" value="Unassembled WGS sequence"/>
</dbReference>
<evidence type="ECO:0000256" key="4">
    <source>
        <dbReference type="ARBA" id="ARBA00013185"/>
    </source>
</evidence>
<protein>
    <recommendedName>
        <fullName evidence="5 8">Aldose 1-epimerase</fullName>
        <ecNumber evidence="4 8">5.1.3.3</ecNumber>
    </recommendedName>
</protein>
<dbReference type="GO" id="GO:0030246">
    <property type="term" value="F:carbohydrate binding"/>
    <property type="evidence" value="ECO:0007669"/>
    <property type="project" value="InterPro"/>
</dbReference>
<reference evidence="14 17" key="2">
    <citation type="submission" date="2016-08" db="EMBL/GenBank/DDBJ databases">
        <title>Characterization of Isolates of Eisenbergiella tayi Derived from Blood Cultures, Using Whole Genome Sequencing.</title>
        <authorList>
            <person name="Bernier A.-M."/>
            <person name="Burdz T."/>
            <person name="Wiebe D."/>
            <person name="Bernard K."/>
        </authorList>
    </citation>
    <scope>NUCLEOTIDE SEQUENCE [LARGE SCALE GENOMIC DNA]</scope>
    <source>
        <strain evidence="14 17">NML120146</strain>
    </source>
</reference>
<dbReference type="OrthoDB" id="9779408at2"/>
<dbReference type="AlphaFoldDB" id="A0A1E3A1K5"/>
<feature type="active site" description="Proton donor" evidence="9">
    <location>
        <position position="177"/>
    </location>
</feature>
<dbReference type="UniPathway" id="UPA00242"/>
<dbReference type="Gene3D" id="2.70.98.10">
    <property type="match status" value="1"/>
</dbReference>
<evidence type="ECO:0000256" key="3">
    <source>
        <dbReference type="ARBA" id="ARBA00006206"/>
    </source>
</evidence>
<evidence type="ECO:0000256" key="1">
    <source>
        <dbReference type="ARBA" id="ARBA00001614"/>
    </source>
</evidence>
<dbReference type="PATRIC" id="fig|1432052.4.peg.6063"/>
<dbReference type="GO" id="GO:0033499">
    <property type="term" value="P:galactose catabolic process via UDP-galactose, Leloir pathway"/>
    <property type="evidence" value="ECO:0007669"/>
    <property type="project" value="TreeGrafter"/>
</dbReference>
<reference evidence="12 15" key="1">
    <citation type="submission" date="2016-07" db="EMBL/GenBank/DDBJ databases">
        <title>Characterization of isolates of Eisenbergiella tayi derived from blood cultures, using whole genome sequencing.</title>
        <authorList>
            <person name="Burdz T."/>
            <person name="Wiebe D."/>
            <person name="Huynh C."/>
            <person name="Bernard K."/>
        </authorList>
    </citation>
    <scope>NUCLEOTIDE SEQUENCE [LARGE SCALE GENOMIC DNA]</scope>
    <source>
        <strain evidence="12 15">NML 110608</strain>
    </source>
</reference>
<name>A0A1E3A1K5_9FIRM</name>
<dbReference type="NCBIfam" id="NF008277">
    <property type="entry name" value="PRK11055.1"/>
    <property type="match status" value="1"/>
</dbReference>
<dbReference type="PANTHER" id="PTHR10091:SF0">
    <property type="entry name" value="GALACTOSE MUTAROTASE"/>
    <property type="match status" value="1"/>
</dbReference>
<dbReference type="EMBL" id="MEHA01000067">
    <property type="protein sequence ID" value="ODR31087.1"/>
    <property type="molecule type" value="Genomic_DNA"/>
</dbReference>
<comment type="caution">
    <text evidence="12">The sequence shown here is derived from an EMBL/GenBank/DDBJ whole genome shotgun (WGS) entry which is preliminary data.</text>
</comment>
<feature type="binding site" evidence="10">
    <location>
        <position position="249"/>
    </location>
    <ligand>
        <name>beta-D-galactose</name>
        <dbReference type="ChEBI" id="CHEBI:27667"/>
    </ligand>
</feature>